<sequence length="252" mass="28696">MYLSVIIPAYNEERNIEKTVRAIFDYLEEKKIEHEIIVVTDGSLDKTDNIVQLLRTEISTLKLINYKSNRGKGFAVKTGMLEARGDLRLFTDADNSTSIDHLDKFISHINQGYSVVIGSIAVLGHKVAAGSEPLWRRVFGKLGNLFIQIMAVPGIHDTQRGFKLFTAEAAGKIFPKLTIERWGFDIEVLALARKLSFKTKEVPVDWKNASESRVSFKSYFQVLIETVKIRWNLITGRYNQPPTTNHQQQKKL</sequence>
<keyword evidence="10" id="KW-1133">Transmembrane helix</keyword>
<keyword evidence="5" id="KW-0328">Glycosyltransferase</keyword>
<evidence type="ECO:0000256" key="1">
    <source>
        <dbReference type="ARBA" id="ARBA00004389"/>
    </source>
</evidence>
<dbReference type="GO" id="GO:0004581">
    <property type="term" value="F:dolichyl-phosphate beta-glucosyltransferase activity"/>
    <property type="evidence" value="ECO:0007669"/>
    <property type="project" value="UniProtKB-EC"/>
</dbReference>
<evidence type="ECO:0000256" key="4">
    <source>
        <dbReference type="ARBA" id="ARBA00012583"/>
    </source>
</evidence>
<dbReference type="Gene3D" id="3.90.550.10">
    <property type="entry name" value="Spore Coat Polysaccharide Biosynthesis Protein SpsA, Chain A"/>
    <property type="match status" value="1"/>
</dbReference>
<dbReference type="InterPro" id="IPR029044">
    <property type="entry name" value="Nucleotide-diphossugar_trans"/>
</dbReference>
<dbReference type="Proteomes" id="UP000177167">
    <property type="component" value="Unassembled WGS sequence"/>
</dbReference>
<organism evidence="14 15">
    <name type="scientific">Candidatus Yanofskybacteria bacterium RIFCSPHIGHO2_02_FULL_41_11</name>
    <dbReference type="NCBI Taxonomy" id="1802675"/>
    <lineage>
        <taxon>Bacteria</taxon>
        <taxon>Candidatus Yanofskyibacteriota</taxon>
    </lineage>
</organism>
<evidence type="ECO:0000256" key="9">
    <source>
        <dbReference type="ARBA" id="ARBA00022968"/>
    </source>
</evidence>
<comment type="subcellular location">
    <subcellularLocation>
        <location evidence="1">Endoplasmic reticulum membrane</location>
        <topology evidence="1">Single-pass membrane protein</topology>
    </subcellularLocation>
</comment>
<evidence type="ECO:0000313" key="14">
    <source>
        <dbReference type="EMBL" id="OGN09661.1"/>
    </source>
</evidence>
<keyword evidence="8" id="KW-0256">Endoplasmic reticulum</keyword>
<dbReference type="GO" id="GO:0006487">
    <property type="term" value="P:protein N-linked glycosylation"/>
    <property type="evidence" value="ECO:0007669"/>
    <property type="project" value="TreeGrafter"/>
</dbReference>
<keyword evidence="9" id="KW-0735">Signal-anchor</keyword>
<dbReference type="CDD" id="cd04188">
    <property type="entry name" value="DPG_synthase"/>
    <property type="match status" value="1"/>
</dbReference>
<comment type="caution">
    <text evidence="14">The sequence shown here is derived from an EMBL/GenBank/DDBJ whole genome shotgun (WGS) entry which is preliminary data.</text>
</comment>
<evidence type="ECO:0000259" key="13">
    <source>
        <dbReference type="Pfam" id="PF00535"/>
    </source>
</evidence>
<proteinExistence type="inferred from homology"/>
<evidence type="ECO:0000256" key="12">
    <source>
        <dbReference type="ARBA" id="ARBA00045097"/>
    </source>
</evidence>
<comment type="pathway">
    <text evidence="2">Protein modification; protein glycosylation.</text>
</comment>
<dbReference type="InterPro" id="IPR035518">
    <property type="entry name" value="DPG_synthase"/>
</dbReference>
<dbReference type="AlphaFoldDB" id="A0A1F8F8Z3"/>
<evidence type="ECO:0000313" key="15">
    <source>
        <dbReference type="Proteomes" id="UP000177167"/>
    </source>
</evidence>
<evidence type="ECO:0000256" key="8">
    <source>
        <dbReference type="ARBA" id="ARBA00022824"/>
    </source>
</evidence>
<accession>A0A1F8F8Z3</accession>
<name>A0A1F8F8Z3_9BACT</name>
<dbReference type="EMBL" id="MGJP01000030">
    <property type="protein sequence ID" value="OGN09661.1"/>
    <property type="molecule type" value="Genomic_DNA"/>
</dbReference>
<comment type="similarity">
    <text evidence="3">Belongs to the glycosyltransferase 2 family.</text>
</comment>
<evidence type="ECO:0000256" key="11">
    <source>
        <dbReference type="ARBA" id="ARBA00023136"/>
    </source>
</evidence>
<evidence type="ECO:0000256" key="7">
    <source>
        <dbReference type="ARBA" id="ARBA00022692"/>
    </source>
</evidence>
<dbReference type="InterPro" id="IPR001173">
    <property type="entry name" value="Glyco_trans_2-like"/>
</dbReference>
<keyword evidence="7" id="KW-0812">Transmembrane</keyword>
<dbReference type="Pfam" id="PF00535">
    <property type="entry name" value="Glycos_transf_2"/>
    <property type="match status" value="1"/>
</dbReference>
<evidence type="ECO:0000256" key="2">
    <source>
        <dbReference type="ARBA" id="ARBA00004922"/>
    </source>
</evidence>
<dbReference type="PANTHER" id="PTHR10859:SF91">
    <property type="entry name" value="DOLICHYL-PHOSPHATE BETA-GLUCOSYLTRANSFERASE"/>
    <property type="match status" value="1"/>
</dbReference>
<gene>
    <name evidence="14" type="ORF">A3J46_01565</name>
</gene>
<dbReference type="PANTHER" id="PTHR10859">
    <property type="entry name" value="GLYCOSYL TRANSFERASE"/>
    <property type="match status" value="1"/>
</dbReference>
<comment type="catalytic activity">
    <reaction evidence="12">
        <text>a di-trans,poly-cis-dolichyl phosphate + UDP-alpha-D-glucose = a di-trans,poly-cis-dolichyl beta-D-glucosyl phosphate + UDP</text>
        <dbReference type="Rhea" id="RHEA:15401"/>
        <dbReference type="Rhea" id="RHEA-COMP:19498"/>
        <dbReference type="Rhea" id="RHEA-COMP:19502"/>
        <dbReference type="ChEBI" id="CHEBI:57525"/>
        <dbReference type="ChEBI" id="CHEBI:57683"/>
        <dbReference type="ChEBI" id="CHEBI:58223"/>
        <dbReference type="ChEBI" id="CHEBI:58885"/>
        <dbReference type="EC" id="2.4.1.117"/>
    </reaction>
    <physiologicalReaction direction="left-to-right" evidence="12">
        <dbReference type="Rhea" id="RHEA:15402"/>
    </physiologicalReaction>
</comment>
<feature type="domain" description="Glycosyltransferase 2-like" evidence="13">
    <location>
        <begin position="4"/>
        <end position="168"/>
    </location>
</feature>
<dbReference type="EC" id="2.4.1.117" evidence="4"/>
<evidence type="ECO:0000256" key="6">
    <source>
        <dbReference type="ARBA" id="ARBA00022679"/>
    </source>
</evidence>
<evidence type="ECO:0000256" key="5">
    <source>
        <dbReference type="ARBA" id="ARBA00022676"/>
    </source>
</evidence>
<reference evidence="14 15" key="1">
    <citation type="journal article" date="2016" name="Nat. Commun.">
        <title>Thousands of microbial genomes shed light on interconnected biogeochemical processes in an aquifer system.</title>
        <authorList>
            <person name="Anantharaman K."/>
            <person name="Brown C.T."/>
            <person name="Hug L.A."/>
            <person name="Sharon I."/>
            <person name="Castelle C.J."/>
            <person name="Probst A.J."/>
            <person name="Thomas B.C."/>
            <person name="Singh A."/>
            <person name="Wilkins M.J."/>
            <person name="Karaoz U."/>
            <person name="Brodie E.L."/>
            <person name="Williams K.H."/>
            <person name="Hubbard S.S."/>
            <person name="Banfield J.F."/>
        </authorList>
    </citation>
    <scope>NUCLEOTIDE SEQUENCE [LARGE SCALE GENOMIC DNA]</scope>
</reference>
<evidence type="ECO:0000256" key="3">
    <source>
        <dbReference type="ARBA" id="ARBA00006739"/>
    </source>
</evidence>
<keyword evidence="6" id="KW-0808">Transferase</keyword>
<keyword evidence="11" id="KW-0472">Membrane</keyword>
<protein>
    <recommendedName>
        <fullName evidence="4">dolichyl-phosphate beta-glucosyltransferase</fullName>
        <ecNumber evidence="4">2.4.1.117</ecNumber>
    </recommendedName>
</protein>
<dbReference type="SUPFAM" id="SSF53448">
    <property type="entry name" value="Nucleotide-diphospho-sugar transferases"/>
    <property type="match status" value="1"/>
</dbReference>
<evidence type="ECO:0000256" key="10">
    <source>
        <dbReference type="ARBA" id="ARBA00022989"/>
    </source>
</evidence>